<dbReference type="AlphaFoldDB" id="A0A1I4P014"/>
<dbReference type="SUPFAM" id="SSF55594">
    <property type="entry name" value="HPr-like"/>
    <property type="match status" value="1"/>
</dbReference>
<feature type="domain" description="HPr" evidence="6">
    <location>
        <begin position="1"/>
        <end position="88"/>
    </location>
</feature>
<evidence type="ECO:0000256" key="1">
    <source>
        <dbReference type="ARBA" id="ARBA00003681"/>
    </source>
</evidence>
<gene>
    <name evidence="7" type="ORF">SAMN04490355_105529</name>
</gene>
<dbReference type="RefSeq" id="WP_090942673.1">
    <property type="nucleotide sequence ID" value="NZ_FOTS01000055.1"/>
</dbReference>
<dbReference type="InterPro" id="IPR050399">
    <property type="entry name" value="HPr"/>
</dbReference>
<dbReference type="GO" id="GO:0005737">
    <property type="term" value="C:cytoplasm"/>
    <property type="evidence" value="ECO:0007669"/>
    <property type="project" value="UniProtKB-SubCell"/>
</dbReference>
<dbReference type="Proteomes" id="UP000199520">
    <property type="component" value="Unassembled WGS sequence"/>
</dbReference>
<organism evidence="7 8">
    <name type="scientific">Pelosinus propionicus DSM 13327</name>
    <dbReference type="NCBI Taxonomy" id="1123291"/>
    <lineage>
        <taxon>Bacteria</taxon>
        <taxon>Bacillati</taxon>
        <taxon>Bacillota</taxon>
        <taxon>Negativicutes</taxon>
        <taxon>Selenomonadales</taxon>
        <taxon>Sporomusaceae</taxon>
        <taxon>Pelosinus</taxon>
    </lineage>
</organism>
<evidence type="ECO:0000313" key="7">
    <source>
        <dbReference type="EMBL" id="SFM21069.1"/>
    </source>
</evidence>
<dbReference type="GO" id="GO:0009401">
    <property type="term" value="P:phosphoenolpyruvate-dependent sugar phosphotransferase system"/>
    <property type="evidence" value="ECO:0007669"/>
    <property type="project" value="UniProtKB-KW"/>
</dbReference>
<dbReference type="PROSITE" id="PS00369">
    <property type="entry name" value="PTS_HPR_HIS"/>
    <property type="match status" value="1"/>
</dbReference>
<evidence type="ECO:0000256" key="2">
    <source>
        <dbReference type="ARBA" id="ARBA00004496"/>
    </source>
</evidence>
<dbReference type="EMBL" id="FOTS01000055">
    <property type="protein sequence ID" value="SFM21069.1"/>
    <property type="molecule type" value="Genomic_DNA"/>
</dbReference>
<evidence type="ECO:0000259" key="6">
    <source>
        <dbReference type="PROSITE" id="PS51350"/>
    </source>
</evidence>
<evidence type="ECO:0000256" key="3">
    <source>
        <dbReference type="ARBA" id="ARBA00020422"/>
    </source>
</evidence>
<keyword evidence="8" id="KW-1185">Reference proteome</keyword>
<evidence type="ECO:0000256" key="4">
    <source>
        <dbReference type="ARBA" id="ARBA00022490"/>
    </source>
</evidence>
<dbReference type="PANTHER" id="PTHR33705">
    <property type="entry name" value="PHOSPHOCARRIER PROTEIN HPR"/>
    <property type="match status" value="1"/>
</dbReference>
<keyword evidence="5" id="KW-0598">Phosphotransferase system</keyword>
<keyword evidence="4" id="KW-0963">Cytoplasm</keyword>
<proteinExistence type="predicted"/>
<evidence type="ECO:0000313" key="8">
    <source>
        <dbReference type="Proteomes" id="UP000199520"/>
    </source>
</evidence>
<dbReference type="PRINTS" id="PR00107">
    <property type="entry name" value="PHOSPHOCPHPR"/>
</dbReference>
<dbReference type="STRING" id="1123291.SAMN04490355_105529"/>
<dbReference type="Gene3D" id="3.30.1340.10">
    <property type="entry name" value="HPr-like"/>
    <property type="match status" value="1"/>
</dbReference>
<comment type="function">
    <text evidence="1">General (non sugar-specific) component of the phosphoenolpyruvate-dependent sugar phosphotransferase system (sugar PTS). This major carbohydrate active-transport system catalyzes the phosphorylation of incoming sugar substrates concomitantly with their translocation across the cell membrane. The phosphoryl group from phosphoenolpyruvate (PEP) is transferred to the phosphoryl carrier protein HPr by enzyme I. Phospho-HPr then transfers it to the PTS EIIA domain.</text>
</comment>
<dbReference type="NCBIfam" id="TIGR01003">
    <property type="entry name" value="PTS_HPr_family"/>
    <property type="match status" value="1"/>
</dbReference>
<dbReference type="InterPro" id="IPR000032">
    <property type="entry name" value="HPr-like"/>
</dbReference>
<dbReference type="CDD" id="cd00367">
    <property type="entry name" value="PTS-HPr_like"/>
    <property type="match status" value="1"/>
</dbReference>
<accession>A0A1I4P014</accession>
<dbReference type="InterPro" id="IPR001020">
    <property type="entry name" value="PTS_HPr_His_P_site"/>
</dbReference>
<dbReference type="Pfam" id="PF00381">
    <property type="entry name" value="PTS-HPr"/>
    <property type="match status" value="1"/>
</dbReference>
<evidence type="ECO:0000256" key="5">
    <source>
        <dbReference type="ARBA" id="ARBA00022683"/>
    </source>
</evidence>
<comment type="subcellular location">
    <subcellularLocation>
        <location evidence="2">Cytoplasm</location>
    </subcellularLocation>
</comment>
<dbReference type="OrthoDB" id="9809047at2"/>
<reference evidence="8" key="1">
    <citation type="submission" date="2016-10" db="EMBL/GenBank/DDBJ databases">
        <authorList>
            <person name="Varghese N."/>
            <person name="Submissions S."/>
        </authorList>
    </citation>
    <scope>NUCLEOTIDE SEQUENCE [LARGE SCALE GENOMIC DNA]</scope>
    <source>
        <strain evidence="8">DSM 13327</strain>
    </source>
</reference>
<dbReference type="PROSITE" id="PS51350">
    <property type="entry name" value="PTS_HPR_DOM"/>
    <property type="match status" value="1"/>
</dbReference>
<dbReference type="PANTHER" id="PTHR33705:SF2">
    <property type="entry name" value="PHOSPHOCARRIER PROTEIN NPR"/>
    <property type="match status" value="1"/>
</dbReference>
<name>A0A1I4P014_9FIRM</name>
<protein>
    <recommendedName>
        <fullName evidence="3">Phosphocarrier protein HPr</fullName>
    </recommendedName>
</protein>
<sequence length="88" mass="9514">MIEIQVTITNTSGLHARPAAQFVQKAAAFKSKVKIAANNKVADGKSILAVMSMGLKQNTQITITTEGEDEKECSKALEDMIKSKFGEE</sequence>
<dbReference type="InterPro" id="IPR035895">
    <property type="entry name" value="HPr-like_sf"/>
</dbReference>